<reference evidence="2" key="1">
    <citation type="submission" date="2023-01" db="EMBL/GenBank/DDBJ databases">
        <title>Genome assembly of the deep-sea coral Lophelia pertusa.</title>
        <authorList>
            <person name="Herrera S."/>
            <person name="Cordes E."/>
        </authorList>
    </citation>
    <scope>NUCLEOTIDE SEQUENCE</scope>
    <source>
        <strain evidence="2">USNM1676648</strain>
        <tissue evidence="2">Polyp</tissue>
    </source>
</reference>
<dbReference type="Gene3D" id="2.10.90.10">
    <property type="entry name" value="Cystine-knot cytokines"/>
    <property type="match status" value="1"/>
</dbReference>
<feature type="domain" description="Platelet-derived growth factor (PDGF) family profile" evidence="1">
    <location>
        <begin position="210"/>
        <end position="278"/>
    </location>
</feature>
<accession>A0A9X0A448</accession>
<dbReference type="GO" id="GO:0016020">
    <property type="term" value="C:membrane"/>
    <property type="evidence" value="ECO:0007669"/>
    <property type="project" value="InterPro"/>
</dbReference>
<keyword evidence="3" id="KW-1185">Reference proteome</keyword>
<evidence type="ECO:0000259" key="1">
    <source>
        <dbReference type="PROSITE" id="PS50278"/>
    </source>
</evidence>
<dbReference type="PROSITE" id="PS50278">
    <property type="entry name" value="PDGF_2"/>
    <property type="match status" value="1"/>
</dbReference>
<dbReference type="AlphaFoldDB" id="A0A9X0A448"/>
<proteinExistence type="predicted"/>
<evidence type="ECO:0000313" key="2">
    <source>
        <dbReference type="EMBL" id="KAJ7393082.1"/>
    </source>
</evidence>
<dbReference type="GO" id="GO:0008083">
    <property type="term" value="F:growth factor activity"/>
    <property type="evidence" value="ECO:0007669"/>
    <property type="project" value="InterPro"/>
</dbReference>
<dbReference type="InterPro" id="IPR000072">
    <property type="entry name" value="PDGF/VEGF_dom"/>
</dbReference>
<gene>
    <name evidence="2" type="ORF">OS493_008380</name>
</gene>
<comment type="caution">
    <text evidence="2">The sequence shown here is derived from an EMBL/GenBank/DDBJ whole genome shotgun (WGS) entry which is preliminary data.</text>
</comment>
<dbReference type="Proteomes" id="UP001163046">
    <property type="component" value="Unassembled WGS sequence"/>
</dbReference>
<protein>
    <recommendedName>
        <fullName evidence="1">Platelet-derived growth factor (PDGF) family profile domain-containing protein</fullName>
    </recommendedName>
</protein>
<dbReference type="OrthoDB" id="6346729at2759"/>
<dbReference type="EMBL" id="MU825399">
    <property type="protein sequence ID" value="KAJ7393082.1"/>
    <property type="molecule type" value="Genomic_DNA"/>
</dbReference>
<dbReference type="SUPFAM" id="SSF57501">
    <property type="entry name" value="Cystine-knot cytokines"/>
    <property type="match status" value="1"/>
</dbReference>
<sequence>MADHFEVLTENMHDVTSDFPTGSGDYAGDYMIASASFPEISGWFLNCVPEGLEAEQKNSCGIMKASLILFLLLIVLSCQAEKERKKRFAFSLKDLFKNKLRGTTEAPPTTPAPTTQKFTNDVNLICFRFIHNHNIFVTIDAGIDLRTAINSTKKFYEIFKTLPHLPQHKNGTKSPGGHSSSATFQDESSLWCASRPKLLSIPRPPYGQGFIWPACAVLNRCAGCCSSYELISCKPLVAIKKEIGYYHVEPLKDGNVKVTPKSIWFEDEPSCGCLCTKTPDSCNQITQTWNEDVCDCECKPEYTEDKMTCPGKNFKYDPGQCKCACGLDGSATGYCKDQNKKWSHDDCSCVCIPRTAFHFIRLLIPTPVNV</sequence>
<organism evidence="2 3">
    <name type="scientific">Desmophyllum pertusum</name>
    <dbReference type="NCBI Taxonomy" id="174260"/>
    <lineage>
        <taxon>Eukaryota</taxon>
        <taxon>Metazoa</taxon>
        <taxon>Cnidaria</taxon>
        <taxon>Anthozoa</taxon>
        <taxon>Hexacorallia</taxon>
        <taxon>Scleractinia</taxon>
        <taxon>Caryophylliina</taxon>
        <taxon>Caryophylliidae</taxon>
        <taxon>Desmophyllum</taxon>
    </lineage>
</organism>
<evidence type="ECO:0000313" key="3">
    <source>
        <dbReference type="Proteomes" id="UP001163046"/>
    </source>
</evidence>
<dbReference type="Pfam" id="PF00341">
    <property type="entry name" value="PDGF"/>
    <property type="match status" value="1"/>
</dbReference>
<name>A0A9X0A448_9CNID</name>
<dbReference type="InterPro" id="IPR029034">
    <property type="entry name" value="Cystine-knot_cytokine"/>
</dbReference>